<evidence type="ECO:0000256" key="6">
    <source>
        <dbReference type="PROSITE-ProRule" id="PRU00169"/>
    </source>
</evidence>
<reference evidence="11" key="1">
    <citation type="journal article" date="2019" name="Int. J. Syst. Evol. Microbiol.">
        <title>The Global Catalogue of Microorganisms (GCM) 10K type strain sequencing project: providing services to taxonomists for standard genome sequencing and annotation.</title>
        <authorList>
            <consortium name="The Broad Institute Genomics Platform"/>
            <consortium name="The Broad Institute Genome Sequencing Center for Infectious Disease"/>
            <person name="Wu L."/>
            <person name="Ma J."/>
        </authorList>
    </citation>
    <scope>NUCLEOTIDE SEQUENCE [LARGE SCALE GENOMIC DNA]</scope>
    <source>
        <strain evidence="11">CGMCC 1.10106</strain>
    </source>
</reference>
<dbReference type="Gene3D" id="1.10.10.10">
    <property type="entry name" value="Winged helix-like DNA-binding domain superfamily/Winged helix DNA-binding domain"/>
    <property type="match status" value="1"/>
</dbReference>
<dbReference type="SUPFAM" id="SSF46894">
    <property type="entry name" value="C-terminal effector domain of the bipartite response regulators"/>
    <property type="match status" value="1"/>
</dbReference>
<dbReference type="SUPFAM" id="SSF52172">
    <property type="entry name" value="CheY-like"/>
    <property type="match status" value="1"/>
</dbReference>
<dbReference type="GO" id="GO:0003677">
    <property type="term" value="F:DNA binding"/>
    <property type="evidence" value="ECO:0007669"/>
    <property type="project" value="UniProtKB-KW"/>
</dbReference>
<dbReference type="PROSITE" id="PS50110">
    <property type="entry name" value="RESPONSE_REGULATORY"/>
    <property type="match status" value="1"/>
</dbReference>
<dbReference type="Pfam" id="PF00486">
    <property type="entry name" value="Trans_reg_C"/>
    <property type="match status" value="1"/>
</dbReference>
<dbReference type="InterPro" id="IPR001867">
    <property type="entry name" value="OmpR/PhoB-type_DNA-bd"/>
</dbReference>
<evidence type="ECO:0000313" key="10">
    <source>
        <dbReference type="EMBL" id="GGA56066.1"/>
    </source>
</evidence>
<keyword evidence="11" id="KW-1185">Reference proteome</keyword>
<evidence type="ECO:0000259" key="9">
    <source>
        <dbReference type="PROSITE" id="PS51755"/>
    </source>
</evidence>
<keyword evidence="2" id="KW-0902">Two-component regulatory system</keyword>
<keyword evidence="4 7" id="KW-0238">DNA-binding</keyword>
<dbReference type="PROSITE" id="PS51755">
    <property type="entry name" value="OMPR_PHOB"/>
    <property type="match status" value="1"/>
</dbReference>
<keyword evidence="1 6" id="KW-0597">Phosphoprotein</keyword>
<evidence type="ECO:0000313" key="11">
    <source>
        <dbReference type="Proteomes" id="UP000618591"/>
    </source>
</evidence>
<evidence type="ECO:0000256" key="2">
    <source>
        <dbReference type="ARBA" id="ARBA00023012"/>
    </source>
</evidence>
<proteinExistence type="predicted"/>
<evidence type="ECO:0000256" key="7">
    <source>
        <dbReference type="PROSITE-ProRule" id="PRU01091"/>
    </source>
</evidence>
<comment type="caution">
    <text evidence="10">The sequence shown here is derived from an EMBL/GenBank/DDBJ whole genome shotgun (WGS) entry which is preliminary data.</text>
</comment>
<keyword evidence="5" id="KW-0804">Transcription</keyword>
<dbReference type="InterPro" id="IPR016032">
    <property type="entry name" value="Sig_transdc_resp-reg_C-effctor"/>
</dbReference>
<dbReference type="InterPro" id="IPR036388">
    <property type="entry name" value="WH-like_DNA-bd_sf"/>
</dbReference>
<dbReference type="RefSeq" id="WP_188448581.1">
    <property type="nucleotide sequence ID" value="NZ_BMDW01000019.1"/>
</dbReference>
<feature type="domain" description="OmpR/PhoB-type" evidence="9">
    <location>
        <begin position="125"/>
        <end position="223"/>
    </location>
</feature>
<dbReference type="PANTHER" id="PTHR48111">
    <property type="entry name" value="REGULATOR OF RPOS"/>
    <property type="match status" value="1"/>
</dbReference>
<accession>A0ABQ1H208</accession>
<gene>
    <name evidence="10" type="ORF">GCM10011395_28140</name>
</gene>
<keyword evidence="3" id="KW-0805">Transcription regulation</keyword>
<evidence type="ECO:0000256" key="5">
    <source>
        <dbReference type="ARBA" id="ARBA00023163"/>
    </source>
</evidence>
<dbReference type="Proteomes" id="UP000618591">
    <property type="component" value="Unassembled WGS sequence"/>
</dbReference>
<dbReference type="Gene3D" id="3.40.50.2300">
    <property type="match status" value="1"/>
</dbReference>
<name>A0ABQ1H208_9SPHN</name>
<protein>
    <submittedName>
        <fullName evidence="10">DNA-binding response regulator</fullName>
    </submittedName>
</protein>
<dbReference type="InterPro" id="IPR001789">
    <property type="entry name" value="Sig_transdc_resp-reg_receiver"/>
</dbReference>
<dbReference type="CDD" id="cd17574">
    <property type="entry name" value="REC_OmpR"/>
    <property type="match status" value="1"/>
</dbReference>
<feature type="modified residue" description="4-aspartylphosphate" evidence="6">
    <location>
        <position position="51"/>
    </location>
</feature>
<evidence type="ECO:0000256" key="3">
    <source>
        <dbReference type="ARBA" id="ARBA00023015"/>
    </source>
</evidence>
<dbReference type="PANTHER" id="PTHR48111:SF22">
    <property type="entry name" value="REGULATOR OF RPOS"/>
    <property type="match status" value="1"/>
</dbReference>
<dbReference type="SMART" id="SM00862">
    <property type="entry name" value="Trans_reg_C"/>
    <property type="match status" value="1"/>
</dbReference>
<dbReference type="InterPro" id="IPR011006">
    <property type="entry name" value="CheY-like_superfamily"/>
</dbReference>
<dbReference type="Gene3D" id="6.10.250.690">
    <property type="match status" value="1"/>
</dbReference>
<organism evidence="10 11">
    <name type="scientific">Sphingomonas psychrolutea</name>
    <dbReference type="NCBI Taxonomy" id="1259676"/>
    <lineage>
        <taxon>Bacteria</taxon>
        <taxon>Pseudomonadati</taxon>
        <taxon>Pseudomonadota</taxon>
        <taxon>Alphaproteobacteria</taxon>
        <taxon>Sphingomonadales</taxon>
        <taxon>Sphingomonadaceae</taxon>
        <taxon>Sphingomonas</taxon>
    </lineage>
</organism>
<sequence>MNVLIVEDDYRAARLLVAALSEIGYETVVAEDGRIALALASAQSFDAVLLDVMLPQIDGVAVARALRERGLNVPILMLTALGDLDERLAGLDAGADDYLVKPAEPLEIDARIKAIKRRAERTNETGVLRAGDIEVNEIKFRAVRGRRVLALPKLEFQVLCELVRNRNSVVTRTMFYSSVWGFDFEPTTNIVESYIRRVRVQLTLDGEEDPIVTIRGVGYMMIGEG</sequence>
<feature type="domain" description="Response regulatory" evidence="8">
    <location>
        <begin position="2"/>
        <end position="116"/>
    </location>
</feature>
<evidence type="ECO:0000256" key="4">
    <source>
        <dbReference type="ARBA" id="ARBA00023125"/>
    </source>
</evidence>
<dbReference type="CDD" id="cd00383">
    <property type="entry name" value="trans_reg_C"/>
    <property type="match status" value="1"/>
</dbReference>
<dbReference type="SMART" id="SM00448">
    <property type="entry name" value="REC"/>
    <property type="match status" value="1"/>
</dbReference>
<dbReference type="Pfam" id="PF00072">
    <property type="entry name" value="Response_reg"/>
    <property type="match status" value="1"/>
</dbReference>
<feature type="DNA-binding region" description="OmpR/PhoB-type" evidence="7">
    <location>
        <begin position="125"/>
        <end position="223"/>
    </location>
</feature>
<dbReference type="EMBL" id="BMDW01000019">
    <property type="protein sequence ID" value="GGA56066.1"/>
    <property type="molecule type" value="Genomic_DNA"/>
</dbReference>
<evidence type="ECO:0000259" key="8">
    <source>
        <dbReference type="PROSITE" id="PS50110"/>
    </source>
</evidence>
<dbReference type="InterPro" id="IPR039420">
    <property type="entry name" value="WalR-like"/>
</dbReference>
<evidence type="ECO:0000256" key="1">
    <source>
        <dbReference type="ARBA" id="ARBA00022553"/>
    </source>
</evidence>